<evidence type="ECO:0000313" key="2">
    <source>
        <dbReference type="Proteomes" id="UP000663852"/>
    </source>
</evidence>
<name>A0A814NW77_ADIRI</name>
<protein>
    <submittedName>
        <fullName evidence="1">Uncharacterized protein</fullName>
    </submittedName>
</protein>
<comment type="caution">
    <text evidence="1">The sequence shown here is derived from an EMBL/GenBank/DDBJ whole genome shotgun (WGS) entry which is preliminary data.</text>
</comment>
<evidence type="ECO:0000313" key="1">
    <source>
        <dbReference type="EMBL" id="CAF1097815.1"/>
    </source>
</evidence>
<dbReference type="EMBL" id="CAJNOJ010000096">
    <property type="protein sequence ID" value="CAF1097815.1"/>
    <property type="molecule type" value="Genomic_DNA"/>
</dbReference>
<proteinExistence type="predicted"/>
<accession>A0A814NW77</accession>
<sequence length="545" mass="60443">MMIAISLTPVYLSDRSVAVNDQLFQYTFSVTYGTNYSIMNTAKTVNESMMISQLEKAYGLEGYISSISSVQFSNTTRILNTVRRKRLFRLIPCEQIPTLNGYQLHVRFVVNIPKYYNTGSKRDHFIHVVKDIIRKPRQHPDLIMYLSNSEVQNINNEFCSFDPVSTLGPIVTNTVVTFTHSPNTTTNQYTQYTTAVDTSSSETRVAATQTSIITTTTSTTIPTTPMTTTIESPPTCSACHFTLVYTYTYQGSLLTGTDTKSCAAFCSGSYGRHPAMAISNTLNGGTYDCNVRANPPSGDCVTSYGDPTTYIGQFSIGPADTVDHTNPISFIIASKITMTGPYQQESINEIYNLLFCDQLELYKNHTSSSEDPWNLVLSDETNPEKLTKLSQDPHVASRLRLLAYQRLHSMAQPIDTNELLGVIVEIRFANGLDTLAVYKDGSARYINQAGKLIVWDHRTEISDKLIGNIFQASQVITDQILPCYDKRTPHPAEGRCKVTFLVSDQLHSTEGPFNEYSAHPVIGPVIYAASGLLQYLMAAASMSAV</sequence>
<reference evidence="1" key="1">
    <citation type="submission" date="2021-02" db="EMBL/GenBank/DDBJ databases">
        <authorList>
            <person name="Nowell W R."/>
        </authorList>
    </citation>
    <scope>NUCLEOTIDE SEQUENCE</scope>
</reference>
<dbReference type="Proteomes" id="UP000663852">
    <property type="component" value="Unassembled WGS sequence"/>
</dbReference>
<organism evidence="1 2">
    <name type="scientific">Adineta ricciae</name>
    <name type="common">Rotifer</name>
    <dbReference type="NCBI Taxonomy" id="249248"/>
    <lineage>
        <taxon>Eukaryota</taxon>
        <taxon>Metazoa</taxon>
        <taxon>Spiralia</taxon>
        <taxon>Gnathifera</taxon>
        <taxon>Rotifera</taxon>
        <taxon>Eurotatoria</taxon>
        <taxon>Bdelloidea</taxon>
        <taxon>Adinetida</taxon>
        <taxon>Adinetidae</taxon>
        <taxon>Adineta</taxon>
    </lineage>
</organism>
<gene>
    <name evidence="1" type="ORF">EDS130_LOCUS19833</name>
</gene>
<dbReference type="AlphaFoldDB" id="A0A814NW77"/>